<dbReference type="HOGENOM" id="CLU_064885_1_0_7"/>
<keyword evidence="5" id="KW-1185">Reference proteome</keyword>
<protein>
    <recommendedName>
        <fullName evidence="6">S1 motif domain-containing protein</fullName>
    </recommendedName>
</protein>
<dbReference type="InterPro" id="IPR036388">
    <property type="entry name" value="WH-like_DNA-bd_sf"/>
</dbReference>
<sequence>MKIGTYQRLKAIKFLDFGVYLLEELTQEEVLLPKRYVPEGLEMGAMLEVFLYTDSEDRPVATTLKPKAILGEVAALEVVSVSERGCYLDLGIAKDIFMPCKNPYSFHEGQKVVVRLDLDKEKRLIARIGVKNYLQNAPVTLRPFTEVEILPFEWSTLGYGCMVNGRYFGMLFNNETFEKLPLGEARKGYIKAVRPDGKIDLSLRKSQGAGGLKEELEKLMKALQSAGGKLELHYDSDPDEISKITGLSKKGFKRALGEAIRSQKVELVAGKGIEQIR</sequence>
<dbReference type="Gene3D" id="1.10.10.10">
    <property type="entry name" value="Winged helix-like DNA-binding domain superfamily/Winged helix DNA-binding domain"/>
    <property type="match status" value="1"/>
</dbReference>
<evidence type="ECO:0008006" key="6">
    <source>
        <dbReference type="Google" id="ProtNLM"/>
    </source>
</evidence>
<accession>Q7MRA5</accession>
<dbReference type="RefSeq" id="WP_011139362.1">
    <property type="nucleotide sequence ID" value="NC_005090.1"/>
</dbReference>
<comment type="similarity">
    <text evidence="1">Belongs to the CvfB family.</text>
</comment>
<dbReference type="AlphaFoldDB" id="Q7MRA5"/>
<proteinExistence type="inferred from homology"/>
<feature type="domain" description="Conserved virulence factor B-like winged helix" evidence="3">
    <location>
        <begin position="217"/>
        <end position="268"/>
    </location>
</feature>
<evidence type="ECO:0000313" key="4">
    <source>
        <dbReference type="EMBL" id="CAE10578.1"/>
    </source>
</evidence>
<evidence type="ECO:0000259" key="2">
    <source>
        <dbReference type="Pfam" id="PF13509"/>
    </source>
</evidence>
<dbReference type="InterPro" id="IPR039566">
    <property type="entry name" value="CvfB_S1_st"/>
</dbReference>
<dbReference type="DNASU" id="2553658"/>
<gene>
    <name evidence="4" type="ordered locus">WS1534</name>
</gene>
<evidence type="ECO:0000259" key="3">
    <source>
        <dbReference type="Pfam" id="PF17783"/>
    </source>
</evidence>
<feature type="domain" description="Conserved virulence factor B first S1" evidence="2">
    <location>
        <begin position="3"/>
        <end position="63"/>
    </location>
</feature>
<dbReference type="InterPro" id="IPR014464">
    <property type="entry name" value="CvfB_fam"/>
</dbReference>
<dbReference type="Pfam" id="PF17783">
    <property type="entry name" value="WHD_CvfB"/>
    <property type="match status" value="1"/>
</dbReference>
<name>Q7MRA5_WOLSU</name>
<dbReference type="STRING" id="273121.WS1534"/>
<dbReference type="KEGG" id="wsu:WS1534"/>
<reference evidence="4 5" key="1">
    <citation type="journal article" date="2003" name="Proc. Natl. Acad. Sci. U.S.A.">
        <title>Complete genome sequence and analysis of Wolinella succinogenes.</title>
        <authorList>
            <person name="Baar C."/>
            <person name="Eppinger M."/>
            <person name="Raddatz G."/>
            <person name="Simon JM."/>
            <person name="Lanz C."/>
            <person name="Klimmek O."/>
            <person name="Nandakumar R."/>
            <person name="Gross R."/>
            <person name="Rosinus A."/>
            <person name="Keller H."/>
            <person name="Jagtap P."/>
            <person name="Linke B."/>
            <person name="Meyer F."/>
            <person name="Lederer H."/>
            <person name="Schuster S.C."/>
        </authorList>
    </citation>
    <scope>NUCLEOTIDE SEQUENCE [LARGE SCALE GENOMIC DNA]</scope>
    <source>
        <strain evidence="5">ATCC 29543 / DSM 1740 / CCUG 13145 / JCM 31913 / LMG 7466 / NCTC 11488 / FDC 602W</strain>
    </source>
</reference>
<dbReference type="eggNOG" id="COG2996">
    <property type="taxonomic scope" value="Bacteria"/>
</dbReference>
<dbReference type="EMBL" id="BX571661">
    <property type="protein sequence ID" value="CAE10578.1"/>
    <property type="molecule type" value="Genomic_DNA"/>
</dbReference>
<dbReference type="Proteomes" id="UP000000422">
    <property type="component" value="Chromosome"/>
</dbReference>
<evidence type="ECO:0000256" key="1">
    <source>
        <dbReference type="PIRNR" id="PIRNR012524"/>
    </source>
</evidence>
<dbReference type="Gene3D" id="2.40.50.140">
    <property type="entry name" value="Nucleic acid-binding proteins"/>
    <property type="match status" value="1"/>
</dbReference>
<organism evidence="5">
    <name type="scientific">Wolinella succinogenes (strain ATCC 29543 / DSM 1740 / CCUG 13145 / JCM 31913 / LMG 7466 / NCTC 11488 / FDC 602W)</name>
    <name type="common">Vibrio succinogenes</name>
    <dbReference type="NCBI Taxonomy" id="273121"/>
    <lineage>
        <taxon>Bacteria</taxon>
        <taxon>Pseudomonadati</taxon>
        <taxon>Campylobacterota</taxon>
        <taxon>Epsilonproteobacteria</taxon>
        <taxon>Campylobacterales</taxon>
        <taxon>Helicobacteraceae</taxon>
        <taxon>Wolinella</taxon>
    </lineage>
</organism>
<dbReference type="InterPro" id="IPR012340">
    <property type="entry name" value="NA-bd_OB-fold"/>
</dbReference>
<dbReference type="PANTHER" id="PTHR37296">
    <property type="entry name" value="CONSERVED VIRULENCE FACTOR B"/>
    <property type="match status" value="1"/>
</dbReference>
<dbReference type="Pfam" id="PF13509">
    <property type="entry name" value="S1_2"/>
    <property type="match status" value="1"/>
</dbReference>
<evidence type="ECO:0000313" key="5">
    <source>
        <dbReference type="Proteomes" id="UP000000422"/>
    </source>
</evidence>
<dbReference type="PIRSF" id="PIRSF012524">
    <property type="entry name" value="YitL_S1"/>
    <property type="match status" value="1"/>
</dbReference>
<dbReference type="PANTHER" id="PTHR37296:SF1">
    <property type="entry name" value="CONSERVED VIRULENCE FACTOR B"/>
    <property type="match status" value="1"/>
</dbReference>
<dbReference type="InterPro" id="IPR040764">
    <property type="entry name" value="CvfB_WH"/>
</dbReference>